<dbReference type="AlphaFoldDB" id="A0A4R5NB32"/>
<dbReference type="PANTHER" id="PTHR40065:SF3">
    <property type="entry name" value="RNA-BINDING PROTEIN YHBY"/>
    <property type="match status" value="1"/>
</dbReference>
<comment type="caution">
    <text evidence="4">The sequence shown here is derived from an EMBL/GenBank/DDBJ whole genome shotgun (WGS) entry which is preliminary data.</text>
</comment>
<dbReference type="InterPro" id="IPR001890">
    <property type="entry name" value="RNA-binding_CRM"/>
</dbReference>
<dbReference type="SUPFAM" id="SSF75471">
    <property type="entry name" value="YhbY-like"/>
    <property type="match status" value="1"/>
</dbReference>
<dbReference type="Gene3D" id="3.30.110.60">
    <property type="entry name" value="YhbY-like"/>
    <property type="match status" value="1"/>
</dbReference>
<dbReference type="STRING" id="907931.GCA_000165675_00214"/>
<dbReference type="InterPro" id="IPR017924">
    <property type="entry name" value="RNA-binding_YhbY"/>
</dbReference>
<name>A0A4R5NB32_9LACO</name>
<dbReference type="Pfam" id="PF01985">
    <property type="entry name" value="CRS1_YhbY"/>
    <property type="match status" value="1"/>
</dbReference>
<proteinExistence type="predicted"/>
<evidence type="ECO:0000256" key="2">
    <source>
        <dbReference type="PROSITE-ProRule" id="PRU00626"/>
    </source>
</evidence>
<feature type="domain" description="CRM" evidence="3">
    <location>
        <begin position="2"/>
        <end position="98"/>
    </location>
</feature>
<dbReference type="RefSeq" id="WP_010008701.1">
    <property type="nucleotide sequence ID" value="NZ_JAGYGP010000001.1"/>
</dbReference>
<dbReference type="Proteomes" id="UP000295681">
    <property type="component" value="Unassembled WGS sequence"/>
</dbReference>
<dbReference type="GO" id="GO:0003723">
    <property type="term" value="F:RNA binding"/>
    <property type="evidence" value="ECO:0007669"/>
    <property type="project" value="UniProtKB-UniRule"/>
</dbReference>
<evidence type="ECO:0000313" key="4">
    <source>
        <dbReference type="EMBL" id="TDG69682.1"/>
    </source>
</evidence>
<dbReference type="PROSITE" id="PS51295">
    <property type="entry name" value="CRM"/>
    <property type="match status" value="1"/>
</dbReference>
<evidence type="ECO:0000256" key="1">
    <source>
        <dbReference type="ARBA" id="ARBA00022884"/>
    </source>
</evidence>
<sequence>MIQLSGKQKRFLRSQANTMNPIFSVGKNGMTQTWVDEIVVALNKRELVKVNVQQSADVTVKEVAQYIEDHSNITVVQTIGKTLVLYLPAINPKYAKLSLLVNDL</sequence>
<dbReference type="EMBL" id="PUFI01000005">
    <property type="protein sequence ID" value="TDG69682.1"/>
    <property type="molecule type" value="Genomic_DNA"/>
</dbReference>
<dbReference type="SMART" id="SM01103">
    <property type="entry name" value="CRS1_YhbY"/>
    <property type="match status" value="1"/>
</dbReference>
<protein>
    <recommendedName>
        <fullName evidence="3">CRM domain-containing protein</fullName>
    </recommendedName>
</protein>
<evidence type="ECO:0000313" key="5">
    <source>
        <dbReference type="Proteomes" id="UP000295681"/>
    </source>
</evidence>
<dbReference type="InterPro" id="IPR051925">
    <property type="entry name" value="RNA-binding_domain"/>
</dbReference>
<organism evidence="4 5">
    <name type="scientific">Leuconostoc fallax</name>
    <dbReference type="NCBI Taxonomy" id="1251"/>
    <lineage>
        <taxon>Bacteria</taxon>
        <taxon>Bacillati</taxon>
        <taxon>Bacillota</taxon>
        <taxon>Bacilli</taxon>
        <taxon>Lactobacillales</taxon>
        <taxon>Lactobacillaceae</taxon>
        <taxon>Leuconostoc</taxon>
    </lineage>
</organism>
<accession>A0A4R5NB32</accession>
<dbReference type="NCBIfam" id="TIGR00253">
    <property type="entry name" value="RNA_bind_YhbY"/>
    <property type="match status" value="1"/>
</dbReference>
<gene>
    <name evidence="4" type="ORF">C5L23_001144</name>
</gene>
<keyword evidence="5" id="KW-1185">Reference proteome</keyword>
<dbReference type="InterPro" id="IPR035920">
    <property type="entry name" value="YhbY-like_sf"/>
</dbReference>
<reference evidence="4 5" key="1">
    <citation type="journal article" date="2019" name="Appl. Microbiol. Biotechnol.">
        <title>Uncovering carbohydrate metabolism through a genotype-phenotype association study of 56 lactic acid bacteria genomes.</title>
        <authorList>
            <person name="Buron-Moles G."/>
            <person name="Chailyan A."/>
            <person name="Dolejs I."/>
            <person name="Forster J."/>
            <person name="Miks M.H."/>
        </authorList>
    </citation>
    <scope>NUCLEOTIDE SEQUENCE [LARGE SCALE GENOMIC DNA]</scope>
    <source>
        <strain evidence="4 5">ATCC 700006</strain>
    </source>
</reference>
<keyword evidence="1 2" id="KW-0694">RNA-binding</keyword>
<dbReference type="PANTHER" id="PTHR40065">
    <property type="entry name" value="RNA-BINDING PROTEIN YHBY"/>
    <property type="match status" value="1"/>
</dbReference>
<evidence type="ECO:0000259" key="3">
    <source>
        <dbReference type="PROSITE" id="PS51295"/>
    </source>
</evidence>